<sequence length="80" mass="8650">MSIYDRIQEEVSSPSHQGPMLPQKEQILHGVGRTHSMYFLGGGGGGEPPQRVEGDHGPLHGVWKVVHVLLNTAVRTGRAA</sequence>
<organism evidence="2 3">
    <name type="scientific">Timema podura</name>
    <name type="common">Walking stick</name>
    <dbReference type="NCBI Taxonomy" id="61482"/>
    <lineage>
        <taxon>Eukaryota</taxon>
        <taxon>Metazoa</taxon>
        <taxon>Ecdysozoa</taxon>
        <taxon>Arthropoda</taxon>
        <taxon>Hexapoda</taxon>
        <taxon>Insecta</taxon>
        <taxon>Pterygota</taxon>
        <taxon>Neoptera</taxon>
        <taxon>Polyneoptera</taxon>
        <taxon>Phasmatodea</taxon>
        <taxon>Timematodea</taxon>
        <taxon>Timematoidea</taxon>
        <taxon>Timematidae</taxon>
        <taxon>Timema</taxon>
    </lineage>
</organism>
<reference evidence="2" key="1">
    <citation type="submission" date="2021-03" db="EMBL/GenBank/DDBJ databases">
        <authorList>
            <person name="Tran Van P."/>
        </authorList>
    </citation>
    <scope>NUCLEOTIDE SEQUENCE</scope>
</reference>
<dbReference type="EMBL" id="CAJPIN010034290">
    <property type="protein sequence ID" value="CAG2064464.1"/>
    <property type="molecule type" value="Genomic_DNA"/>
</dbReference>
<evidence type="ECO:0000313" key="3">
    <source>
        <dbReference type="Proteomes" id="UP001153148"/>
    </source>
</evidence>
<gene>
    <name evidence="2" type="ORF">TPAB3V08_LOCUS11410</name>
</gene>
<accession>A0ABN7PE82</accession>
<keyword evidence="3" id="KW-1185">Reference proteome</keyword>
<proteinExistence type="predicted"/>
<comment type="caution">
    <text evidence="2">The sequence shown here is derived from an EMBL/GenBank/DDBJ whole genome shotgun (WGS) entry which is preliminary data.</text>
</comment>
<dbReference type="Proteomes" id="UP001153148">
    <property type="component" value="Unassembled WGS sequence"/>
</dbReference>
<feature type="region of interest" description="Disordered" evidence="1">
    <location>
        <begin position="1"/>
        <end position="21"/>
    </location>
</feature>
<evidence type="ECO:0000313" key="2">
    <source>
        <dbReference type="EMBL" id="CAG2064464.1"/>
    </source>
</evidence>
<protein>
    <submittedName>
        <fullName evidence="2">Uncharacterized protein</fullName>
    </submittedName>
</protein>
<evidence type="ECO:0000256" key="1">
    <source>
        <dbReference type="SAM" id="MobiDB-lite"/>
    </source>
</evidence>
<name>A0ABN7PE82_TIMPD</name>